<dbReference type="KEGG" id="aare:D3093_27945"/>
<dbReference type="SMART" id="SM00895">
    <property type="entry name" value="FCD"/>
    <property type="match status" value="1"/>
</dbReference>
<evidence type="ECO:0000256" key="2">
    <source>
        <dbReference type="ARBA" id="ARBA00023125"/>
    </source>
</evidence>
<keyword evidence="3" id="KW-0804">Transcription</keyword>
<dbReference type="PANTHER" id="PTHR43537">
    <property type="entry name" value="TRANSCRIPTIONAL REGULATOR, GNTR FAMILY"/>
    <property type="match status" value="1"/>
</dbReference>
<geneLocation type="plasmid" evidence="6 7">
    <name>p3</name>
</geneLocation>
<dbReference type="InterPro" id="IPR036388">
    <property type="entry name" value="WH-like_DNA-bd_sf"/>
</dbReference>
<evidence type="ECO:0000256" key="3">
    <source>
        <dbReference type="ARBA" id="ARBA00023163"/>
    </source>
</evidence>
<dbReference type="PANTHER" id="PTHR43537:SF6">
    <property type="entry name" value="HTH-TYPE TRANSCRIPTIONAL REPRESSOR RSPR"/>
    <property type="match status" value="1"/>
</dbReference>
<dbReference type="GO" id="GO:0003700">
    <property type="term" value="F:DNA-binding transcription factor activity"/>
    <property type="evidence" value="ECO:0007669"/>
    <property type="project" value="InterPro"/>
</dbReference>
<gene>
    <name evidence="6" type="ORF">D3093_27945</name>
</gene>
<dbReference type="RefSeq" id="WP_137118019.1">
    <property type="nucleotide sequence ID" value="NZ_CP032324.1"/>
</dbReference>
<keyword evidence="1" id="KW-0805">Transcription regulation</keyword>
<reference evidence="6 7" key="1">
    <citation type="submission" date="2018-09" db="EMBL/GenBank/DDBJ databases">
        <title>Whole genome based analysis of evolution and adaptive divergence in Indian and Brazilian strains of Azospirillum brasilense.</title>
        <authorList>
            <person name="Singh C."/>
            <person name="Tripathi A.K."/>
        </authorList>
    </citation>
    <scope>NUCLEOTIDE SEQUENCE [LARGE SCALE GENOMIC DNA]</scope>
    <source>
        <strain evidence="6 7">MTCC4035</strain>
        <plasmid evidence="6 7">p3</plasmid>
    </source>
</reference>
<evidence type="ECO:0000259" key="5">
    <source>
        <dbReference type="PROSITE" id="PS50949"/>
    </source>
</evidence>
<accession>A0A4D8PPL2</accession>
<dbReference type="Gene3D" id="1.20.120.530">
    <property type="entry name" value="GntR ligand-binding domain-like"/>
    <property type="match status" value="1"/>
</dbReference>
<evidence type="ECO:0000313" key="7">
    <source>
        <dbReference type="Proteomes" id="UP000298595"/>
    </source>
</evidence>
<dbReference type="Pfam" id="PF07729">
    <property type="entry name" value="FCD"/>
    <property type="match status" value="1"/>
</dbReference>
<dbReference type="Proteomes" id="UP000298595">
    <property type="component" value="Plasmid p3"/>
</dbReference>
<organism evidence="6 7">
    <name type="scientific">Azospirillum argentinense</name>
    <dbReference type="NCBI Taxonomy" id="2970906"/>
    <lineage>
        <taxon>Bacteria</taxon>
        <taxon>Pseudomonadati</taxon>
        <taxon>Pseudomonadota</taxon>
        <taxon>Alphaproteobacteria</taxon>
        <taxon>Rhodospirillales</taxon>
        <taxon>Azospirillaceae</taxon>
        <taxon>Azospirillum</taxon>
    </lineage>
</organism>
<dbReference type="InterPro" id="IPR000524">
    <property type="entry name" value="Tscrpt_reg_HTH_GntR"/>
</dbReference>
<evidence type="ECO:0000256" key="1">
    <source>
        <dbReference type="ARBA" id="ARBA00023015"/>
    </source>
</evidence>
<evidence type="ECO:0000256" key="4">
    <source>
        <dbReference type="SAM" id="MobiDB-lite"/>
    </source>
</evidence>
<dbReference type="AlphaFoldDB" id="A0A4D8PPL2"/>
<dbReference type="PROSITE" id="PS50949">
    <property type="entry name" value="HTH_GNTR"/>
    <property type="match status" value="1"/>
</dbReference>
<keyword evidence="2" id="KW-0238">DNA-binding</keyword>
<keyword evidence="6" id="KW-0614">Plasmid</keyword>
<evidence type="ECO:0000313" key="6">
    <source>
        <dbReference type="EMBL" id="QCN99100.1"/>
    </source>
</evidence>
<dbReference type="GO" id="GO:0003677">
    <property type="term" value="F:DNA binding"/>
    <property type="evidence" value="ECO:0007669"/>
    <property type="project" value="UniProtKB-KW"/>
</dbReference>
<dbReference type="CDD" id="cd07377">
    <property type="entry name" value="WHTH_GntR"/>
    <property type="match status" value="1"/>
</dbReference>
<dbReference type="InterPro" id="IPR011711">
    <property type="entry name" value="GntR_C"/>
</dbReference>
<dbReference type="SUPFAM" id="SSF48008">
    <property type="entry name" value="GntR ligand-binding domain-like"/>
    <property type="match status" value="1"/>
</dbReference>
<feature type="compositionally biased region" description="Polar residues" evidence="4">
    <location>
        <begin position="251"/>
        <end position="263"/>
    </location>
</feature>
<feature type="region of interest" description="Disordered" evidence="4">
    <location>
        <begin position="251"/>
        <end position="278"/>
    </location>
</feature>
<dbReference type="InterPro" id="IPR008920">
    <property type="entry name" value="TF_FadR/GntR_C"/>
</dbReference>
<proteinExistence type="predicted"/>
<dbReference type="Gene3D" id="1.10.10.10">
    <property type="entry name" value="Winged helix-like DNA-binding domain superfamily/Winged helix DNA-binding domain"/>
    <property type="match status" value="1"/>
</dbReference>
<dbReference type="EMBL" id="CP032324">
    <property type="protein sequence ID" value="QCN99100.1"/>
    <property type="molecule type" value="Genomic_DNA"/>
</dbReference>
<dbReference type="InterPro" id="IPR036390">
    <property type="entry name" value="WH_DNA-bd_sf"/>
</dbReference>
<feature type="compositionally biased region" description="Low complexity" evidence="4">
    <location>
        <begin position="264"/>
        <end position="278"/>
    </location>
</feature>
<protein>
    <submittedName>
        <fullName evidence="6">GntR family transcriptional regulator</fullName>
    </submittedName>
</protein>
<feature type="domain" description="HTH gntR-type" evidence="5">
    <location>
        <begin position="42"/>
        <end position="109"/>
    </location>
</feature>
<dbReference type="SUPFAM" id="SSF46785">
    <property type="entry name" value="Winged helix' DNA-binding domain"/>
    <property type="match status" value="1"/>
</dbReference>
<dbReference type="SMART" id="SM00345">
    <property type="entry name" value="HTH_GNTR"/>
    <property type="match status" value="1"/>
</dbReference>
<name>A0A4D8PPL2_9PROT</name>
<feature type="region of interest" description="Disordered" evidence="4">
    <location>
        <begin position="1"/>
        <end position="36"/>
    </location>
</feature>
<sequence length="278" mass="29765">MASTSRRALDAQPPGTAPGTVPGKVPGAALGTAKEPRLSARATATAEIYRSLRGDIVAMRRKPGEPIVEKHVAESFGVSRTPVREALLRLADDGLVEIFPQSGTFVARIPVDALPEAVVIRTSLECTAVRYAAVRAARSQIAALRANILLQQETMAAGDLDGFHEADEAFHSLISEIAGFPGLWNMAQQVKMQVDRYRRLTLPEPGRIPHVLAEHSGIVDAIAARDPAEAERLMTIHLGALLESVPNTQGANPFFFSGTQPDNPSKTPPKTKTESTPS</sequence>
<dbReference type="Pfam" id="PF00392">
    <property type="entry name" value="GntR"/>
    <property type="match status" value="1"/>
</dbReference>
<dbReference type="PRINTS" id="PR00035">
    <property type="entry name" value="HTHGNTR"/>
</dbReference>